<keyword evidence="1" id="KW-0472">Membrane</keyword>
<gene>
    <name evidence="2" type="ORF">VCE7224_03476</name>
</gene>
<name>A0A1C3JHW4_9VIBR</name>
<evidence type="ECO:0008006" key="4">
    <source>
        <dbReference type="Google" id="ProtNLM"/>
    </source>
</evidence>
<evidence type="ECO:0000313" key="3">
    <source>
        <dbReference type="Proteomes" id="UP000092819"/>
    </source>
</evidence>
<proteinExistence type="predicted"/>
<keyword evidence="3" id="KW-1185">Reference proteome</keyword>
<dbReference type="EMBL" id="FLQZ01000082">
    <property type="protein sequence ID" value="SBT14711.1"/>
    <property type="molecule type" value="Genomic_DNA"/>
</dbReference>
<protein>
    <recommendedName>
        <fullName evidence="4">Type II secretion system protein G</fullName>
    </recommendedName>
</protein>
<evidence type="ECO:0000313" key="2">
    <source>
        <dbReference type="EMBL" id="SBT14711.1"/>
    </source>
</evidence>
<reference evidence="3" key="1">
    <citation type="submission" date="2016-06" db="EMBL/GenBank/DDBJ databases">
        <authorList>
            <person name="Rodrigo-Torres L."/>
            <person name="Arahal D.R."/>
        </authorList>
    </citation>
    <scope>NUCLEOTIDE SEQUENCE [LARGE SCALE GENOMIC DNA]</scope>
    <source>
        <strain evidence="3">CECT 7224</strain>
    </source>
</reference>
<feature type="transmembrane region" description="Helical" evidence="1">
    <location>
        <begin position="25"/>
        <end position="46"/>
    </location>
</feature>
<accession>A0A1C3JHW4</accession>
<dbReference type="InterPro" id="IPR012902">
    <property type="entry name" value="N_methyl_site"/>
</dbReference>
<dbReference type="RefSeq" id="WP_065677184.1">
    <property type="nucleotide sequence ID" value="NZ_AP025463.1"/>
</dbReference>
<dbReference type="NCBIfam" id="TIGR02532">
    <property type="entry name" value="IV_pilin_GFxxxE"/>
    <property type="match status" value="1"/>
</dbReference>
<keyword evidence="1" id="KW-1133">Transmembrane helix</keyword>
<dbReference type="Gene3D" id="3.30.700.10">
    <property type="entry name" value="Glycoprotein, Type 4 Pilin"/>
    <property type="match status" value="1"/>
</dbReference>
<dbReference type="AlphaFoldDB" id="A0A1C3JHW4"/>
<dbReference type="Pfam" id="PF07963">
    <property type="entry name" value="N_methyl"/>
    <property type="match status" value="1"/>
</dbReference>
<keyword evidence="1" id="KW-0812">Transmembrane</keyword>
<dbReference type="InterPro" id="IPR045584">
    <property type="entry name" value="Pilin-like"/>
</dbReference>
<dbReference type="SUPFAM" id="SSF54523">
    <property type="entry name" value="Pili subunits"/>
    <property type="match status" value="1"/>
</dbReference>
<sequence>MKHNTSVAPPATTSQPALRFSSRGFTIIELVVVIVILSIVSVTAASKFLNLQTDARISTLNGLKGGMEGASAMLYGKTSALGLDKAASASVNVEGDDISVVYGYPAAINSDAWSMLIESTFLDAEWGVGNADWYFTNSNHADGKIIYAPASRKKVDENCYLEYQEATETTTPVFTLTTDGC</sequence>
<organism evidence="2 3">
    <name type="scientific">Vibrio celticus</name>
    <dbReference type="NCBI Taxonomy" id="446372"/>
    <lineage>
        <taxon>Bacteria</taxon>
        <taxon>Pseudomonadati</taxon>
        <taxon>Pseudomonadota</taxon>
        <taxon>Gammaproteobacteria</taxon>
        <taxon>Vibrionales</taxon>
        <taxon>Vibrionaceae</taxon>
        <taxon>Vibrio</taxon>
    </lineage>
</organism>
<dbReference type="Proteomes" id="UP000092819">
    <property type="component" value="Unassembled WGS sequence"/>
</dbReference>
<evidence type="ECO:0000256" key="1">
    <source>
        <dbReference type="SAM" id="Phobius"/>
    </source>
</evidence>